<proteinExistence type="predicted"/>
<dbReference type="KEGG" id="tah:SU86_008385"/>
<dbReference type="OrthoDB" id="6558at2157"/>
<dbReference type="AlphaFoldDB" id="A0A3G1B8A2"/>
<dbReference type="GeneID" id="24874577"/>
<keyword evidence="2" id="KW-1185">Reference proteome</keyword>
<evidence type="ECO:0000313" key="2">
    <source>
        <dbReference type="Proteomes" id="UP000266745"/>
    </source>
</evidence>
<organism evidence="1 2">
    <name type="scientific">Candidatus Nitrosotenuis cloacae</name>
    <dbReference type="NCBI Taxonomy" id="1603555"/>
    <lineage>
        <taxon>Archaea</taxon>
        <taxon>Nitrososphaerota</taxon>
        <taxon>Candidatus Nitrosotenuis</taxon>
    </lineage>
</organism>
<sequence>MTLINHLSKKFTNNVTGLQEGLHPESLAFWYSQIIKEAKDMAPAWLVDKINVKQDPILPMKFNLDISKRAVRYFMMAVDDNLVKMPSSTRLYFLKVQETLSDEMDKSLV</sequence>
<dbReference type="STRING" id="1603555.SU86_008385"/>
<name>A0A3G1B8A2_9ARCH</name>
<dbReference type="RefSeq" id="WP_048187083.1">
    <property type="nucleotide sequence ID" value="NZ_CP011097.1"/>
</dbReference>
<evidence type="ECO:0000313" key="1">
    <source>
        <dbReference type="EMBL" id="AJZ76368.1"/>
    </source>
</evidence>
<dbReference type="EMBL" id="CP011097">
    <property type="protein sequence ID" value="AJZ76368.1"/>
    <property type="molecule type" value="Genomic_DNA"/>
</dbReference>
<dbReference type="Proteomes" id="UP000266745">
    <property type="component" value="Chromosome"/>
</dbReference>
<reference evidence="1 2" key="1">
    <citation type="journal article" date="2016" name="Sci. Rep.">
        <title>A novel ammonia-oxidizing archaeon from wastewater treatment plant: Its enrichment, physiological and genomic characteristics.</title>
        <authorList>
            <person name="Li Y."/>
            <person name="Ding K."/>
            <person name="Wen X."/>
            <person name="Zhang B."/>
            <person name="Shen B."/>
            <person name="Yang Y."/>
        </authorList>
    </citation>
    <scope>NUCLEOTIDE SEQUENCE [LARGE SCALE GENOMIC DNA]</scope>
    <source>
        <strain evidence="1 2">SAT1</strain>
    </source>
</reference>
<gene>
    <name evidence="1" type="ORF">SU86_008385</name>
</gene>
<protein>
    <submittedName>
        <fullName evidence="1">Uncharacterized protein</fullName>
    </submittedName>
</protein>
<accession>A0A3G1B8A2</accession>